<dbReference type="GO" id="GO:1990817">
    <property type="term" value="F:poly(A) RNA polymerase activity"/>
    <property type="evidence" value="ECO:0007669"/>
    <property type="project" value="UniProtKB-EC"/>
</dbReference>
<keyword evidence="13" id="KW-0808">Transferase</keyword>
<evidence type="ECO:0000256" key="19">
    <source>
        <dbReference type="ARBA" id="ARBA00022842"/>
    </source>
</evidence>
<feature type="domain" description="SYO1-like TPR repeats" evidence="35">
    <location>
        <begin position="413"/>
        <end position="650"/>
    </location>
</feature>
<evidence type="ECO:0000256" key="29">
    <source>
        <dbReference type="ARBA" id="ARBA00079354"/>
    </source>
</evidence>
<dbReference type="GO" id="GO:0046872">
    <property type="term" value="F:metal ion binding"/>
    <property type="evidence" value="ECO:0007669"/>
    <property type="project" value="UniProtKB-KW"/>
</dbReference>
<evidence type="ECO:0000256" key="14">
    <source>
        <dbReference type="ARBA" id="ARBA00022695"/>
    </source>
</evidence>
<evidence type="ECO:0000256" key="15">
    <source>
        <dbReference type="ARBA" id="ARBA00022723"/>
    </source>
</evidence>
<dbReference type="SUPFAM" id="SSF81631">
    <property type="entry name" value="PAP/OAS1 substrate-binding domain"/>
    <property type="match status" value="1"/>
</dbReference>
<evidence type="ECO:0000259" key="35">
    <source>
        <dbReference type="Pfam" id="PF25567"/>
    </source>
</evidence>
<dbReference type="FunFam" id="3.30.460.10:FF:000006">
    <property type="entry name" value="non-canonical poly(A) RNA polymerase PAPD5"/>
    <property type="match status" value="1"/>
</dbReference>
<evidence type="ECO:0000256" key="32">
    <source>
        <dbReference type="SAM" id="MobiDB-lite"/>
    </source>
</evidence>
<gene>
    <name evidence="36" type="primary">HEATR3</name>
    <name evidence="36" type="ORF">Y1Q_0021226</name>
</gene>
<keyword evidence="22" id="KW-0539">Nucleus</keyword>
<keyword evidence="9" id="KW-0698">rRNA processing</keyword>
<dbReference type="Gene3D" id="1.25.10.10">
    <property type="entry name" value="Leucine-rich Repeat Variant"/>
    <property type="match status" value="1"/>
</dbReference>
<evidence type="ECO:0000256" key="7">
    <source>
        <dbReference type="ARBA" id="ARBA00022490"/>
    </source>
</evidence>
<evidence type="ECO:0000256" key="18">
    <source>
        <dbReference type="ARBA" id="ARBA00022840"/>
    </source>
</evidence>
<dbReference type="FunFam" id="1.10.1410.10:FF:000015">
    <property type="entry name" value="Terminal nucleotidyltransferase 4B"/>
    <property type="match status" value="1"/>
</dbReference>
<evidence type="ECO:0000256" key="28">
    <source>
        <dbReference type="ARBA" id="ARBA00076530"/>
    </source>
</evidence>
<dbReference type="Proteomes" id="UP000050525">
    <property type="component" value="Unassembled WGS sequence"/>
</dbReference>
<keyword evidence="12" id="KW-0507">mRNA processing</keyword>
<keyword evidence="37" id="KW-1185">Reference proteome</keyword>
<feature type="domain" description="PAP-associated" evidence="33">
    <location>
        <begin position="887"/>
        <end position="947"/>
    </location>
</feature>
<proteinExistence type="inferred from homology"/>
<evidence type="ECO:0000256" key="24">
    <source>
        <dbReference type="ARBA" id="ARBA00048830"/>
    </source>
</evidence>
<dbReference type="AlphaFoldDB" id="A0A151MRZ8"/>
<evidence type="ECO:0000313" key="36">
    <source>
        <dbReference type="EMBL" id="KYO27295.1"/>
    </source>
</evidence>
<dbReference type="PANTHER" id="PTHR13347:SF1">
    <property type="entry name" value="HEAT REPEAT-CONTAINING PROTEIN 3"/>
    <property type="match status" value="1"/>
</dbReference>
<evidence type="ECO:0000256" key="16">
    <source>
        <dbReference type="ARBA" id="ARBA00022741"/>
    </source>
</evidence>
<evidence type="ECO:0000256" key="21">
    <source>
        <dbReference type="ARBA" id="ARBA00023211"/>
    </source>
</evidence>
<dbReference type="CDD" id="cd13394">
    <property type="entry name" value="Syo1_like"/>
    <property type="match status" value="1"/>
</dbReference>
<dbReference type="GO" id="GO:0051301">
    <property type="term" value="P:cell division"/>
    <property type="evidence" value="ECO:0007669"/>
    <property type="project" value="UniProtKB-KW"/>
</dbReference>
<evidence type="ECO:0000256" key="27">
    <source>
        <dbReference type="ARBA" id="ARBA00076411"/>
    </source>
</evidence>
<dbReference type="Gene3D" id="1.10.1410.10">
    <property type="match status" value="1"/>
</dbReference>
<evidence type="ECO:0000256" key="2">
    <source>
        <dbReference type="ARBA" id="ARBA00001946"/>
    </source>
</evidence>
<sequence>MGKSRAKRFARAPFSPAGTQAGPGGDEPGQADCAAAELLDKLQNPSAEVREFACASISKLLQQKHTIPDFLQRDVVRCLGPMLLDQSLAVRETAAGALRNLSACGGFEVCDDMVTKDIMTPLVALLKECSAGLDANQASPKKCKDTNKNYIEDIANEAVNVLWNVCECNGTAVSIFNKEGCLDAMLQYLKKFSTNVDLAISAANCLQAVTEDNPELLSSFSSSAHQVLESVMLSSDTAMEYILLRTLVAGTGWNIKDTIPSSSLASTVNAMLKIFSESLAIDAGETIIQMKEAETQRLKLAAEAETEENMDDMTDKSILNEDVEMEETPKGKARRKNNVLDLLPSDKLELKQVTALLMAQQTALEIIVNMCSSEDPSDDEWEELSSSDESDLFMENSYDEGSGLLMSPLCLSAEVHAALLNYLVPKKILDKTAFPNSVAVDLCAHSPSWKPLIKKLNVVQCRALTCLHSILLVADVDCLGGSSALQSLSQHLSQLVFSQSVFPKDTEFLEAVTSALRALLQTMASKNISQCITPEQLITLCEAGIQCSNVSVRVNVVSILGIAGSVLAKVEDSAETLKMIGKFLLEVAVKDSSLVVAGEALDALFDVFADGKEAETAAVEIKLLPALKEFQPVFKMRIRKEGKKQYSTDQFLLLWPGAQSAAPALGDGPAARAQAGPAEPLYTGTPWKKRNYSQGVVGLHEEIIDFYKYMSPRAEEERMRMEVVNRIENVIKELWPNADVQIFGSFKTGLYLPTSDIDLVVFGKWETLPLWTLEEALRKHNVADENSVKVLDKATVPIIKLTDSFTEVKVDISFNVQNGVKAAQLIKDFIKKYPVLPYLVLVLKQFLLQRDLNEVFTGGIGSYSLFLMAVSFLQLHPREDACIPSANYGVLLIEFFELYGRHFNYLKTGIRIKDGGSYVAKDEVQKSMLDGYRPSMLYIEDPLQPGNDVGRSSYGAMQVKQAFDYAYVVLSHAVSPIAKYYPNNETESILGRIIRVTQEVATYRDWISKQWGIQSRTESSCNGNGVTLIVDTQQLDKCNNNLSEENEALGKSRSKTSETLSKHSSNSSSGPLSSSSSTLSSSSDVDSDGTPCKTSKQLSCRQSTTNRVGSQDVSLESSQSGGKMQNSQTANTSSSMNKSQHGSARLFRSSSNKGFQGPTNSSHGTSVTNKQHQGSKSHNQYFHGKKRKHKRDAALSDLCR</sequence>
<protein>
    <recommendedName>
        <fullName evidence="26">Terminal nucleotidyltransferase 4B</fullName>
        <ecNumber evidence="6">2.7.7.19</ecNumber>
    </recommendedName>
    <alternativeName>
        <fullName evidence="28">Non-canonical poly(A) RNA polymerase PAPD5</fullName>
    </alternativeName>
    <alternativeName>
        <fullName evidence="27">PAP-associated domain-containing protein 5</fullName>
    </alternativeName>
    <alternativeName>
        <fullName evidence="31">Terminal guanylyltransferase</fullName>
    </alternativeName>
    <alternativeName>
        <fullName evidence="30">Terminal uridylyltransferase 3</fullName>
    </alternativeName>
    <alternativeName>
        <fullName evidence="29">Topoisomerase-related function protein 4-2</fullName>
    </alternativeName>
</protein>
<keyword evidence="21" id="KW-0464">Manganese</keyword>
<keyword evidence="23" id="KW-0131">Cell cycle</keyword>
<evidence type="ECO:0000256" key="3">
    <source>
        <dbReference type="ARBA" id="ARBA00004496"/>
    </source>
</evidence>
<evidence type="ECO:0000256" key="9">
    <source>
        <dbReference type="ARBA" id="ARBA00022552"/>
    </source>
</evidence>
<dbReference type="Pfam" id="PF03828">
    <property type="entry name" value="PAP_assoc"/>
    <property type="match status" value="1"/>
</dbReference>
<dbReference type="GO" id="GO:0005737">
    <property type="term" value="C:cytoplasm"/>
    <property type="evidence" value="ECO:0007669"/>
    <property type="project" value="UniProtKB-SubCell"/>
</dbReference>
<evidence type="ECO:0000259" key="34">
    <source>
        <dbReference type="Pfam" id="PF22600"/>
    </source>
</evidence>
<feature type="domain" description="Poly(A) RNA polymerase mitochondrial-like central palm" evidence="34">
    <location>
        <begin position="699"/>
        <end position="828"/>
    </location>
</feature>
<keyword evidence="10" id="KW-0597">Phosphoprotein</keyword>
<comment type="subcellular location">
    <subcellularLocation>
        <location evidence="3">Cytoplasm</location>
    </subcellularLocation>
    <subcellularLocation>
        <location evidence="4">Nucleus</location>
        <location evidence="4">Nucleolus</location>
    </subcellularLocation>
</comment>
<dbReference type="EMBL" id="AKHW03005226">
    <property type="protein sequence ID" value="KYO27295.1"/>
    <property type="molecule type" value="Genomic_DNA"/>
</dbReference>
<evidence type="ECO:0000256" key="6">
    <source>
        <dbReference type="ARBA" id="ARBA00012388"/>
    </source>
</evidence>
<dbReference type="PANTHER" id="PTHR13347">
    <property type="entry name" value="HEAT REPEAT-CONTAINING PROTEIN 3"/>
    <property type="match status" value="1"/>
</dbReference>
<evidence type="ECO:0000256" key="1">
    <source>
        <dbReference type="ARBA" id="ARBA00001936"/>
    </source>
</evidence>
<comment type="catalytic activity">
    <reaction evidence="24">
        <text>RNA(n) + ATP = RNA(n)-3'-adenine ribonucleotide + diphosphate</text>
        <dbReference type="Rhea" id="RHEA:11332"/>
        <dbReference type="Rhea" id="RHEA-COMP:14527"/>
        <dbReference type="Rhea" id="RHEA-COMP:17347"/>
        <dbReference type="ChEBI" id="CHEBI:30616"/>
        <dbReference type="ChEBI" id="CHEBI:33019"/>
        <dbReference type="ChEBI" id="CHEBI:140395"/>
        <dbReference type="ChEBI" id="CHEBI:173115"/>
        <dbReference type="EC" id="2.7.7.19"/>
    </reaction>
</comment>
<dbReference type="Gene3D" id="3.30.460.10">
    <property type="entry name" value="Beta Polymerase, domain 2"/>
    <property type="match status" value="1"/>
</dbReference>
<keyword evidence="17" id="KW-0498">Mitosis</keyword>
<reference evidence="36 37" key="1">
    <citation type="journal article" date="2012" name="Genome Biol.">
        <title>Sequencing three crocodilian genomes to illuminate the evolution of archosaurs and amniotes.</title>
        <authorList>
            <person name="St John J.A."/>
            <person name="Braun E.L."/>
            <person name="Isberg S.R."/>
            <person name="Miles L.G."/>
            <person name="Chong A.Y."/>
            <person name="Gongora J."/>
            <person name="Dalzell P."/>
            <person name="Moran C."/>
            <person name="Bed'hom B."/>
            <person name="Abzhanov A."/>
            <person name="Burgess S.C."/>
            <person name="Cooksey A.M."/>
            <person name="Castoe T.A."/>
            <person name="Crawford N.G."/>
            <person name="Densmore L.D."/>
            <person name="Drew J.C."/>
            <person name="Edwards S.V."/>
            <person name="Faircloth B.C."/>
            <person name="Fujita M.K."/>
            <person name="Greenwold M.J."/>
            <person name="Hoffmann F.G."/>
            <person name="Howard J.M."/>
            <person name="Iguchi T."/>
            <person name="Janes D.E."/>
            <person name="Khan S.Y."/>
            <person name="Kohno S."/>
            <person name="de Koning A.J."/>
            <person name="Lance S.L."/>
            <person name="McCarthy F.M."/>
            <person name="McCormack J.E."/>
            <person name="Merchant M.E."/>
            <person name="Peterson D.G."/>
            <person name="Pollock D.D."/>
            <person name="Pourmand N."/>
            <person name="Raney B.J."/>
            <person name="Roessler K.A."/>
            <person name="Sanford J.R."/>
            <person name="Sawyer R.H."/>
            <person name="Schmidt C.J."/>
            <person name="Triplett E.W."/>
            <person name="Tuberville T.D."/>
            <person name="Venegas-Anaya M."/>
            <person name="Howard J.T."/>
            <person name="Jarvis E.D."/>
            <person name="Guillette L.J.Jr."/>
            <person name="Glenn T.C."/>
            <person name="Green R.E."/>
            <person name="Ray D.A."/>
        </authorList>
    </citation>
    <scope>NUCLEOTIDE SEQUENCE [LARGE SCALE GENOMIC DNA]</scope>
    <source>
        <strain evidence="36">KSC_2009_1</strain>
    </source>
</reference>
<dbReference type="GO" id="GO:0006606">
    <property type="term" value="P:protein import into nucleus"/>
    <property type="evidence" value="ECO:0007669"/>
    <property type="project" value="TreeGrafter"/>
</dbReference>
<evidence type="ECO:0000256" key="25">
    <source>
        <dbReference type="ARBA" id="ARBA00049983"/>
    </source>
</evidence>
<keyword evidence="16" id="KW-0547">Nucleotide-binding</keyword>
<evidence type="ECO:0000256" key="10">
    <source>
        <dbReference type="ARBA" id="ARBA00022553"/>
    </source>
</evidence>
<keyword evidence="20" id="KW-0832">Ubl conjugation</keyword>
<dbReference type="EC" id="2.7.7.19" evidence="6"/>
<comment type="cofactor">
    <cofactor evidence="1">
        <name>Mn(2+)</name>
        <dbReference type="ChEBI" id="CHEBI:29035"/>
    </cofactor>
</comment>
<dbReference type="STRING" id="8496.A0A151MRZ8"/>
<feature type="region of interest" description="Disordered" evidence="32">
    <location>
        <begin position="1"/>
        <end position="30"/>
    </location>
</feature>
<evidence type="ECO:0000256" key="12">
    <source>
        <dbReference type="ARBA" id="ARBA00022664"/>
    </source>
</evidence>
<comment type="cofactor">
    <cofactor evidence="2">
        <name>Mg(2+)</name>
        <dbReference type="ChEBI" id="CHEBI:18420"/>
    </cofactor>
</comment>
<keyword evidence="18" id="KW-0067">ATP-binding</keyword>
<evidence type="ECO:0000256" key="30">
    <source>
        <dbReference type="ARBA" id="ARBA00081892"/>
    </source>
</evidence>
<feature type="compositionally biased region" description="Basic residues" evidence="32">
    <location>
        <begin position="1"/>
        <end position="10"/>
    </location>
</feature>
<dbReference type="InterPro" id="IPR011989">
    <property type="entry name" value="ARM-like"/>
</dbReference>
<feature type="compositionally biased region" description="Polar residues" evidence="32">
    <location>
        <begin position="1092"/>
        <end position="1180"/>
    </location>
</feature>
<evidence type="ECO:0000256" key="8">
    <source>
        <dbReference type="ARBA" id="ARBA00022499"/>
    </source>
</evidence>
<dbReference type="SUPFAM" id="SSF81301">
    <property type="entry name" value="Nucleotidyltransferase"/>
    <property type="match status" value="1"/>
</dbReference>
<evidence type="ECO:0000259" key="33">
    <source>
        <dbReference type="Pfam" id="PF03828"/>
    </source>
</evidence>
<evidence type="ECO:0000256" key="31">
    <source>
        <dbReference type="ARBA" id="ARBA00082009"/>
    </source>
</evidence>
<keyword evidence="7" id="KW-0963">Cytoplasm</keyword>
<evidence type="ECO:0000256" key="5">
    <source>
        <dbReference type="ARBA" id="ARBA00008593"/>
    </source>
</evidence>
<keyword evidence="19" id="KW-0460">Magnesium</keyword>
<evidence type="ECO:0000256" key="23">
    <source>
        <dbReference type="ARBA" id="ARBA00023306"/>
    </source>
</evidence>
<name>A0A151MRZ8_ALLMI</name>
<dbReference type="InterPro" id="IPR057990">
    <property type="entry name" value="TPR_SYO1"/>
</dbReference>
<evidence type="ECO:0000256" key="17">
    <source>
        <dbReference type="ARBA" id="ARBA00022776"/>
    </source>
</evidence>
<evidence type="ECO:0000256" key="11">
    <source>
        <dbReference type="ARBA" id="ARBA00022618"/>
    </source>
</evidence>
<dbReference type="InterPro" id="IPR043519">
    <property type="entry name" value="NT_sf"/>
</dbReference>
<keyword evidence="11" id="KW-0132">Cell division</keyword>
<dbReference type="SUPFAM" id="SSF48371">
    <property type="entry name" value="ARM repeat"/>
    <property type="match status" value="1"/>
</dbReference>
<dbReference type="InterPro" id="IPR016024">
    <property type="entry name" value="ARM-type_fold"/>
</dbReference>
<dbReference type="GO" id="GO:1905870">
    <property type="term" value="P:positive regulation of 3'-UTR-mediated mRNA stabilization"/>
    <property type="evidence" value="ECO:0007669"/>
    <property type="project" value="UniProtKB-ARBA"/>
</dbReference>
<dbReference type="InterPro" id="IPR052616">
    <property type="entry name" value="SYO1-like"/>
</dbReference>
<keyword evidence="8" id="KW-1017">Isopeptide bond</keyword>
<dbReference type="GO" id="GO:0005524">
    <property type="term" value="F:ATP binding"/>
    <property type="evidence" value="ECO:0007669"/>
    <property type="project" value="UniProtKB-KW"/>
</dbReference>
<feature type="region of interest" description="Disordered" evidence="32">
    <location>
        <begin position="1045"/>
        <end position="1200"/>
    </location>
</feature>
<dbReference type="GO" id="GO:0005730">
    <property type="term" value="C:nucleolus"/>
    <property type="evidence" value="ECO:0007669"/>
    <property type="project" value="UniProtKB-SubCell"/>
</dbReference>
<dbReference type="GO" id="GO:0042273">
    <property type="term" value="P:ribosomal large subunit biogenesis"/>
    <property type="evidence" value="ECO:0007669"/>
    <property type="project" value="TreeGrafter"/>
</dbReference>
<evidence type="ECO:0000256" key="22">
    <source>
        <dbReference type="ARBA" id="ARBA00023242"/>
    </source>
</evidence>
<feature type="compositionally biased region" description="Low complexity" evidence="32">
    <location>
        <begin position="1057"/>
        <end position="1084"/>
    </location>
</feature>
<comment type="similarity">
    <text evidence="25">Belongs to the nuclear import and ribosome assembly adapter family.</text>
</comment>
<evidence type="ECO:0000313" key="37">
    <source>
        <dbReference type="Proteomes" id="UP000050525"/>
    </source>
</evidence>
<comment type="similarity">
    <text evidence="5">Belongs to the DNA polymerase type-B-like family.</text>
</comment>
<dbReference type="InterPro" id="IPR002058">
    <property type="entry name" value="PAP_assoc"/>
</dbReference>
<evidence type="ECO:0000256" key="26">
    <source>
        <dbReference type="ARBA" id="ARBA00067210"/>
    </source>
</evidence>
<dbReference type="Pfam" id="PF22600">
    <property type="entry name" value="MTPAP-like_central"/>
    <property type="match status" value="1"/>
</dbReference>
<dbReference type="GO" id="GO:0051082">
    <property type="term" value="F:unfolded protein binding"/>
    <property type="evidence" value="ECO:0007669"/>
    <property type="project" value="TreeGrafter"/>
</dbReference>
<organism evidence="36 37">
    <name type="scientific">Alligator mississippiensis</name>
    <name type="common">American alligator</name>
    <dbReference type="NCBI Taxonomy" id="8496"/>
    <lineage>
        <taxon>Eukaryota</taxon>
        <taxon>Metazoa</taxon>
        <taxon>Chordata</taxon>
        <taxon>Craniata</taxon>
        <taxon>Vertebrata</taxon>
        <taxon>Euteleostomi</taxon>
        <taxon>Archelosauria</taxon>
        <taxon>Archosauria</taxon>
        <taxon>Crocodylia</taxon>
        <taxon>Alligatoridae</taxon>
        <taxon>Alligatorinae</taxon>
        <taxon>Alligator</taxon>
    </lineage>
</organism>
<dbReference type="CDD" id="cd05402">
    <property type="entry name" value="NT_PAP_TUTase"/>
    <property type="match status" value="1"/>
</dbReference>
<keyword evidence="14" id="KW-0548">Nucleotidyltransferase</keyword>
<comment type="caution">
    <text evidence="36">The sequence shown here is derived from an EMBL/GenBank/DDBJ whole genome shotgun (WGS) entry which is preliminary data.</text>
</comment>
<evidence type="ECO:0000256" key="20">
    <source>
        <dbReference type="ARBA" id="ARBA00022843"/>
    </source>
</evidence>
<accession>A0A151MRZ8</accession>
<dbReference type="GO" id="GO:0070568">
    <property type="term" value="F:guanylyltransferase activity"/>
    <property type="evidence" value="ECO:0007669"/>
    <property type="project" value="UniProtKB-ARBA"/>
</dbReference>
<dbReference type="GO" id="GO:0006364">
    <property type="term" value="P:rRNA processing"/>
    <property type="evidence" value="ECO:0007669"/>
    <property type="project" value="UniProtKB-KW"/>
</dbReference>
<dbReference type="InterPro" id="IPR054708">
    <property type="entry name" value="MTPAP-like_central"/>
</dbReference>
<dbReference type="GO" id="GO:0006397">
    <property type="term" value="P:mRNA processing"/>
    <property type="evidence" value="ECO:0007669"/>
    <property type="project" value="UniProtKB-KW"/>
</dbReference>
<evidence type="ECO:0000256" key="13">
    <source>
        <dbReference type="ARBA" id="ARBA00022679"/>
    </source>
</evidence>
<dbReference type="eggNOG" id="ENOG502QWR9">
    <property type="taxonomic scope" value="Eukaryota"/>
</dbReference>
<dbReference type="Pfam" id="PF25567">
    <property type="entry name" value="TPR_SYO1"/>
    <property type="match status" value="1"/>
</dbReference>
<evidence type="ECO:0000256" key="4">
    <source>
        <dbReference type="ARBA" id="ARBA00004604"/>
    </source>
</evidence>
<keyword evidence="15" id="KW-0479">Metal-binding</keyword>
<dbReference type="GO" id="GO:0060212">
    <property type="term" value="P:negative regulation of nuclear-transcribed mRNA poly(A) tail shortening"/>
    <property type="evidence" value="ECO:0007669"/>
    <property type="project" value="UniProtKB-ARBA"/>
</dbReference>